<dbReference type="InterPro" id="IPR032675">
    <property type="entry name" value="LRR_dom_sf"/>
</dbReference>
<evidence type="ECO:0000313" key="5">
    <source>
        <dbReference type="EMBL" id="KAK9500683.1"/>
    </source>
</evidence>
<dbReference type="PANTHER" id="PTHR45712:SF22">
    <property type="entry name" value="INSULIN-LIKE GROWTH FACTOR-BINDING PROTEIN COMPLEX ACID LABILE SUBUNIT"/>
    <property type="match status" value="1"/>
</dbReference>
<dbReference type="AlphaFoldDB" id="A0AAW1CP40"/>
<keyword evidence="4" id="KW-0472">Membrane</keyword>
<feature type="transmembrane region" description="Helical" evidence="4">
    <location>
        <begin position="232"/>
        <end position="253"/>
    </location>
</feature>
<dbReference type="PANTHER" id="PTHR45712">
    <property type="entry name" value="AGAP008170-PA"/>
    <property type="match status" value="1"/>
</dbReference>
<dbReference type="SUPFAM" id="SSF52058">
    <property type="entry name" value="L domain-like"/>
    <property type="match status" value="1"/>
</dbReference>
<comment type="caution">
    <text evidence="5">The sequence shown here is derived from an EMBL/GenBank/DDBJ whole genome shotgun (WGS) entry which is preliminary data.</text>
</comment>
<dbReference type="InterPro" id="IPR001611">
    <property type="entry name" value="Leu-rich_rpt"/>
</dbReference>
<keyword evidence="4" id="KW-1133">Transmembrane helix</keyword>
<protein>
    <submittedName>
        <fullName evidence="5">Uncharacterized protein</fullName>
    </submittedName>
</protein>
<evidence type="ECO:0000313" key="6">
    <source>
        <dbReference type="Proteomes" id="UP001461498"/>
    </source>
</evidence>
<evidence type="ECO:0000256" key="1">
    <source>
        <dbReference type="ARBA" id="ARBA00022614"/>
    </source>
</evidence>
<dbReference type="InterPro" id="IPR050333">
    <property type="entry name" value="SLRP"/>
</dbReference>
<keyword evidence="2" id="KW-0677">Repeat</keyword>
<dbReference type="Gene3D" id="3.80.10.10">
    <property type="entry name" value="Ribonuclease Inhibitor"/>
    <property type="match status" value="1"/>
</dbReference>
<dbReference type="Pfam" id="PF00560">
    <property type="entry name" value="LRR_1"/>
    <property type="match status" value="1"/>
</dbReference>
<keyword evidence="6" id="KW-1185">Reference proteome</keyword>
<dbReference type="SMART" id="SM00369">
    <property type="entry name" value="LRR_TYP"/>
    <property type="match status" value="3"/>
</dbReference>
<dbReference type="GO" id="GO:0005615">
    <property type="term" value="C:extracellular space"/>
    <property type="evidence" value="ECO:0007669"/>
    <property type="project" value="TreeGrafter"/>
</dbReference>
<evidence type="ECO:0000256" key="4">
    <source>
        <dbReference type="SAM" id="Phobius"/>
    </source>
</evidence>
<organism evidence="5 6">
    <name type="scientific">Rhynocoris fuscipes</name>
    <dbReference type="NCBI Taxonomy" id="488301"/>
    <lineage>
        <taxon>Eukaryota</taxon>
        <taxon>Metazoa</taxon>
        <taxon>Ecdysozoa</taxon>
        <taxon>Arthropoda</taxon>
        <taxon>Hexapoda</taxon>
        <taxon>Insecta</taxon>
        <taxon>Pterygota</taxon>
        <taxon>Neoptera</taxon>
        <taxon>Paraneoptera</taxon>
        <taxon>Hemiptera</taxon>
        <taxon>Heteroptera</taxon>
        <taxon>Panheteroptera</taxon>
        <taxon>Cimicomorpha</taxon>
        <taxon>Reduviidae</taxon>
        <taxon>Harpactorinae</taxon>
        <taxon>Harpactorini</taxon>
        <taxon>Rhynocoris</taxon>
    </lineage>
</organism>
<dbReference type="Proteomes" id="UP001461498">
    <property type="component" value="Unassembled WGS sequence"/>
</dbReference>
<proteinExistence type="predicted"/>
<dbReference type="Pfam" id="PF13855">
    <property type="entry name" value="LRR_8"/>
    <property type="match status" value="1"/>
</dbReference>
<keyword evidence="4" id="KW-0812">Transmembrane</keyword>
<feature type="compositionally biased region" description="Polar residues" evidence="3">
    <location>
        <begin position="278"/>
        <end position="288"/>
    </location>
</feature>
<keyword evidence="1" id="KW-0433">Leucine-rich repeat</keyword>
<dbReference type="EMBL" id="JAPXFL010000010">
    <property type="protein sequence ID" value="KAK9500683.1"/>
    <property type="molecule type" value="Genomic_DNA"/>
</dbReference>
<accession>A0AAW1CP40</accession>
<name>A0AAW1CP40_9HEMI</name>
<dbReference type="InterPro" id="IPR003591">
    <property type="entry name" value="Leu-rich_rpt_typical-subtyp"/>
</dbReference>
<feature type="region of interest" description="Disordered" evidence="3">
    <location>
        <begin position="260"/>
        <end position="288"/>
    </location>
</feature>
<evidence type="ECO:0000256" key="2">
    <source>
        <dbReference type="ARBA" id="ARBA00022737"/>
    </source>
</evidence>
<gene>
    <name evidence="5" type="ORF">O3M35_001905</name>
</gene>
<dbReference type="PROSITE" id="PS51450">
    <property type="entry name" value="LRR"/>
    <property type="match status" value="1"/>
</dbReference>
<sequence>MLGADCSSINLVSIPKITRDVEILDASFNRIRILKNDSFTTFYSLKFLYLGDNSISIIEAGAFAPLEYLEVLDLSLNAIRDLPPLLPETLRRLYIAENPLETVPLAQATNLQFVSLASSFLTVLPDLGELPNLKELNLTDNPLEIITVRDLASFCHLENLHLPMQLFQTKFTTTCDCLKLNTWIVKHSIFVDPQLNCTIVDENACITNSTTEEETAFAACQLAYQTRAATHWAVVVCTALVVLICAIVLTILLRRRWRRPSPTPGPSQEEVRKRRLLQKTQSKNSLKF</sequence>
<reference evidence="5 6" key="1">
    <citation type="submission" date="2022-12" db="EMBL/GenBank/DDBJ databases">
        <title>Chromosome-level genome assembly of true bugs.</title>
        <authorList>
            <person name="Ma L."/>
            <person name="Li H."/>
        </authorList>
    </citation>
    <scope>NUCLEOTIDE SEQUENCE [LARGE SCALE GENOMIC DNA]</scope>
    <source>
        <strain evidence="5">Lab_2022b</strain>
    </source>
</reference>
<evidence type="ECO:0000256" key="3">
    <source>
        <dbReference type="SAM" id="MobiDB-lite"/>
    </source>
</evidence>